<dbReference type="EMBL" id="CP000804">
    <property type="protein sequence ID" value="ABU58013.1"/>
    <property type="molecule type" value="Genomic_DNA"/>
</dbReference>
<dbReference type="HOGENOM" id="CLU_784993_0_0_0"/>
<accession>A7NKJ3</accession>
<dbReference type="AlphaFoldDB" id="A7NKJ3"/>
<evidence type="ECO:0000313" key="2">
    <source>
        <dbReference type="Proteomes" id="UP000000263"/>
    </source>
</evidence>
<reference evidence="1 2" key="1">
    <citation type="submission" date="2007-08" db="EMBL/GenBank/DDBJ databases">
        <title>Complete sequence of Roseiflexus castenholzii DSM 13941.</title>
        <authorList>
            <consortium name="US DOE Joint Genome Institute"/>
            <person name="Copeland A."/>
            <person name="Lucas S."/>
            <person name="Lapidus A."/>
            <person name="Barry K."/>
            <person name="Glavina del Rio T."/>
            <person name="Dalin E."/>
            <person name="Tice H."/>
            <person name="Pitluck S."/>
            <person name="Thompson L.S."/>
            <person name="Brettin T."/>
            <person name="Bruce D."/>
            <person name="Detter J.C."/>
            <person name="Han C."/>
            <person name="Tapia R."/>
            <person name="Schmutz J."/>
            <person name="Larimer F."/>
            <person name="Land M."/>
            <person name="Hauser L."/>
            <person name="Kyrpides N."/>
            <person name="Mikhailova N."/>
            <person name="Bryant D.A."/>
            <person name="Hanada S."/>
            <person name="Tsukatani Y."/>
            <person name="Richardson P."/>
        </authorList>
    </citation>
    <scope>NUCLEOTIDE SEQUENCE [LARGE SCALE GENOMIC DNA]</scope>
    <source>
        <strain evidence="2">DSM 13941 / HLO8</strain>
    </source>
</reference>
<gene>
    <name evidence="1" type="ordered locus">Rcas_1923</name>
</gene>
<protein>
    <submittedName>
        <fullName evidence="1">Uncharacterized protein</fullName>
    </submittedName>
</protein>
<proteinExistence type="predicted"/>
<evidence type="ECO:0000313" key="1">
    <source>
        <dbReference type="EMBL" id="ABU58013.1"/>
    </source>
</evidence>
<sequence>MLTMNERIRIIIDHMRTRAALPLRAPVQALEIPGPGRSVLVALWFGTEPEGDAAPLCGVALLTPSDRQPGGWLLVEATTGAEQRSPGGAITVMAALFVCGQWVIAGRLVDPRATALSIRLRDGREMTPVMRDHGFLLLADAFPLPIEVRVLTGDTQILEQFRVPEQVPSAWTDQPPGHIPPDSDGHPPWVSTAVTRFRAQLRARVIVPLWSRDPVSVLGEVDSWGQSKIVALAGQTRTWLRRVTVIGFALVAPFIANQWSVLRIQTTEGTPSPNRTIDLHTGVFCGWWVIAGRLVDPRAAALSIRLRDGREMAPVVHDRGFLLTVAADPLPFDVRVLTDEAQLLERFRIPLRG</sequence>
<name>A7NKJ3_ROSCS</name>
<keyword evidence="2" id="KW-1185">Reference proteome</keyword>
<organism evidence="1 2">
    <name type="scientific">Roseiflexus castenholzii (strain DSM 13941 / HLO8)</name>
    <dbReference type="NCBI Taxonomy" id="383372"/>
    <lineage>
        <taxon>Bacteria</taxon>
        <taxon>Bacillati</taxon>
        <taxon>Chloroflexota</taxon>
        <taxon>Chloroflexia</taxon>
        <taxon>Chloroflexales</taxon>
        <taxon>Roseiflexineae</taxon>
        <taxon>Roseiflexaceae</taxon>
        <taxon>Roseiflexus</taxon>
    </lineage>
</organism>
<dbReference type="Proteomes" id="UP000000263">
    <property type="component" value="Chromosome"/>
</dbReference>
<dbReference type="KEGG" id="rca:Rcas_1923"/>